<evidence type="ECO:0000313" key="2">
    <source>
        <dbReference type="EMBL" id="MFB4718886.1"/>
    </source>
</evidence>
<protein>
    <submittedName>
        <fullName evidence="3">Uncharacterized protein</fullName>
    </submittedName>
</protein>
<keyword evidence="1" id="KW-1133">Transmembrane helix</keyword>
<accession>A0AA96RW93</accession>
<dbReference type="Proteomes" id="UP001577381">
    <property type="component" value="Unassembled WGS sequence"/>
</dbReference>
<dbReference type="EMBL" id="JBHGSI010000002">
    <property type="protein sequence ID" value="MFB4718886.1"/>
    <property type="molecule type" value="Genomic_DNA"/>
</dbReference>
<name>A0AA96RW93_9ENTR</name>
<organism evidence="3">
    <name type="scientific">Enterobacter chuandaensis</name>
    <dbReference type="NCBI Taxonomy" id="2497875"/>
    <lineage>
        <taxon>Bacteria</taxon>
        <taxon>Pseudomonadati</taxon>
        <taxon>Pseudomonadota</taxon>
        <taxon>Gammaproteobacteria</taxon>
        <taxon>Enterobacterales</taxon>
        <taxon>Enterobacteriaceae</taxon>
        <taxon>Enterobacter</taxon>
        <taxon>Enterobacter cloacae complex</taxon>
    </lineage>
</organism>
<sequence>MSQSIKKFLIQFLKSFLQDIMDDFFWYGTGIFAIILGAIVVSFIENEKIALRIVGIIVLVVYFIAFRYKTKGE</sequence>
<keyword evidence="4" id="KW-1185">Reference proteome</keyword>
<dbReference type="KEGG" id="echu:RQP59_11145"/>
<evidence type="ECO:0000313" key="3">
    <source>
        <dbReference type="EMBL" id="WNS40072.1"/>
    </source>
</evidence>
<dbReference type="EMBL" id="CP135253">
    <property type="protein sequence ID" value="WNS40072.1"/>
    <property type="molecule type" value="Genomic_DNA"/>
</dbReference>
<gene>
    <name evidence="2" type="ORF">ACE3KR_08320</name>
    <name evidence="3" type="ORF">RQP59_11145</name>
</gene>
<dbReference type="AlphaFoldDB" id="A0AA96RW93"/>
<reference evidence="3" key="1">
    <citation type="submission" date="2023-09" db="EMBL/GenBank/DDBJ databases">
        <title>Coexistence of blaNDM-1 and blaKPC-2 in Enterobacter chuandaensis.</title>
        <authorList>
            <person name="Chen R."/>
        </authorList>
    </citation>
    <scope>NUCLEOTIDE SEQUENCE</scope>
    <source>
        <strain evidence="3">FAHZZU5885</strain>
    </source>
</reference>
<keyword evidence="1" id="KW-0472">Membrane</keyword>
<feature type="transmembrane region" description="Helical" evidence="1">
    <location>
        <begin position="24"/>
        <end position="43"/>
    </location>
</feature>
<evidence type="ECO:0000313" key="4">
    <source>
        <dbReference type="Proteomes" id="UP001577381"/>
    </source>
</evidence>
<keyword evidence="1" id="KW-0812">Transmembrane</keyword>
<reference evidence="2 4" key="2">
    <citation type="submission" date="2024-09" db="EMBL/GenBank/DDBJ databases">
        <title>Molecular characterization of Carbapenemase-producing Enterobacter cloacae Complex from Infections in Argentina.</title>
        <authorList>
            <person name="De Mendieta J.M."/>
            <person name="Gomez S."/>
        </authorList>
    </citation>
    <scope>NUCLEOTIDE SEQUENCE [LARGE SCALE GENOMIC DNA]</scope>
    <source>
        <strain evidence="2 4">M23267</strain>
    </source>
</reference>
<evidence type="ECO:0000256" key="1">
    <source>
        <dbReference type="SAM" id="Phobius"/>
    </source>
</evidence>
<proteinExistence type="predicted"/>
<dbReference type="RefSeq" id="WP_265194443.1">
    <property type="nucleotide sequence ID" value="NZ_CP135253.1"/>
</dbReference>
<feature type="transmembrane region" description="Helical" evidence="1">
    <location>
        <begin position="49"/>
        <end position="68"/>
    </location>
</feature>